<gene>
    <name evidence="7" type="ORF">DFO77_10595</name>
</gene>
<dbReference type="STRING" id="1168289.GCA_000259075_03370"/>
<evidence type="ECO:0000256" key="5">
    <source>
        <dbReference type="SAM" id="Phobius"/>
    </source>
</evidence>
<comment type="caution">
    <text evidence="7">The sequence shown here is derived from an EMBL/GenBank/DDBJ whole genome shotgun (WGS) entry which is preliminary data.</text>
</comment>
<feature type="transmembrane region" description="Helical" evidence="5">
    <location>
        <begin position="402"/>
        <end position="420"/>
    </location>
</feature>
<feature type="transmembrane region" description="Helical" evidence="5">
    <location>
        <begin position="118"/>
        <end position="139"/>
    </location>
</feature>
<keyword evidence="4 5" id="KW-0472">Membrane</keyword>
<feature type="transmembrane region" description="Helical" evidence="5">
    <location>
        <begin position="146"/>
        <end position="166"/>
    </location>
</feature>
<dbReference type="OrthoDB" id="1111603at2"/>
<dbReference type="GO" id="GO:0016020">
    <property type="term" value="C:membrane"/>
    <property type="evidence" value="ECO:0007669"/>
    <property type="project" value="UniProtKB-SubCell"/>
</dbReference>
<keyword evidence="3 5" id="KW-1133">Transmembrane helix</keyword>
<feature type="transmembrane region" description="Helical" evidence="5">
    <location>
        <begin position="432"/>
        <end position="450"/>
    </location>
</feature>
<evidence type="ECO:0000256" key="3">
    <source>
        <dbReference type="ARBA" id="ARBA00022989"/>
    </source>
</evidence>
<sequence>MSLFLLVLMMLALGSVGFITARRWPDYFFWAVVVLLFDPTGHLTVFFGKEALGGFYYRDFLFVLAFIPFLVPDVDKRGLLAFRPFLILLGVQLLFFLYHVFVFGYWQPGRGWEYVVRYVLVRERMTVFGFLLIIPVFVMARRNLSVLVNVLVITSVIVYLMYFVSVVSGVELLPLWQAERYRGTGILRYLMFSSGLSDMLVPLSFFVLARKVVYRYRNYLFIATLLMLLAVMLSLTKSSYINVAGLAVASLFLYHRFYRTSFQGVMSVLLVPAMGLLLLMWAVFPEYPSLVWRQIADLWLFITGDAYTSGIVEGRLVNQWPAHMAMISQRPWFGTGAGFSEFFSLRFHPSDYEVTDLPVTGHLAMYGAVGLGIYSLLYFQMWRYTVVAFREIKRKISKLNELDIALFFVVFGWMVKTFFFKPNYLFNELTTGTLLINLYAGILAALIYRVRKV</sequence>
<feature type="transmembrane region" description="Helical" evidence="5">
    <location>
        <begin position="239"/>
        <end position="257"/>
    </location>
</feature>
<feature type="transmembrane region" description="Helical" evidence="5">
    <location>
        <begin position="27"/>
        <end position="48"/>
    </location>
</feature>
<keyword evidence="8" id="KW-1185">Reference proteome</keyword>
<feature type="transmembrane region" description="Helical" evidence="5">
    <location>
        <begin position="216"/>
        <end position="233"/>
    </location>
</feature>
<dbReference type="Proteomes" id="UP000252733">
    <property type="component" value="Unassembled WGS sequence"/>
</dbReference>
<proteinExistence type="predicted"/>
<keyword evidence="2 5" id="KW-0812">Transmembrane</keyword>
<evidence type="ECO:0000256" key="2">
    <source>
        <dbReference type="ARBA" id="ARBA00022692"/>
    </source>
</evidence>
<dbReference type="Pfam" id="PF04932">
    <property type="entry name" value="Wzy_C"/>
    <property type="match status" value="1"/>
</dbReference>
<feature type="transmembrane region" description="Helical" evidence="5">
    <location>
        <begin position="363"/>
        <end position="381"/>
    </location>
</feature>
<feature type="transmembrane region" description="Helical" evidence="5">
    <location>
        <begin position="264"/>
        <end position="284"/>
    </location>
</feature>
<reference evidence="7 8" key="1">
    <citation type="submission" date="2018-07" db="EMBL/GenBank/DDBJ databases">
        <title>Freshwater and sediment microbial communities from various areas in North America, analyzing microbe dynamics in response to fracking.</title>
        <authorList>
            <person name="Lamendella R."/>
        </authorList>
    </citation>
    <scope>NUCLEOTIDE SEQUENCE [LARGE SCALE GENOMIC DNA]</scope>
    <source>
        <strain evidence="7 8">160A</strain>
    </source>
</reference>
<evidence type="ECO:0000313" key="7">
    <source>
        <dbReference type="EMBL" id="RCW37587.1"/>
    </source>
</evidence>
<dbReference type="RefSeq" id="WP_106154037.1">
    <property type="nucleotide sequence ID" value="NZ_PVTS01000015.1"/>
</dbReference>
<dbReference type="AlphaFoldDB" id="A0A2T0XBW3"/>
<dbReference type="EMBL" id="QPIZ01000005">
    <property type="protein sequence ID" value="RCW37587.1"/>
    <property type="molecule type" value="Genomic_DNA"/>
</dbReference>
<protein>
    <submittedName>
        <fullName evidence="7">O-antigen ligase-like membrane protein</fullName>
    </submittedName>
</protein>
<dbReference type="GO" id="GO:0016874">
    <property type="term" value="F:ligase activity"/>
    <property type="evidence" value="ECO:0007669"/>
    <property type="project" value="UniProtKB-KW"/>
</dbReference>
<evidence type="ECO:0000313" key="8">
    <source>
        <dbReference type="Proteomes" id="UP000252733"/>
    </source>
</evidence>
<dbReference type="InterPro" id="IPR007016">
    <property type="entry name" value="O-antigen_ligase-rel_domated"/>
</dbReference>
<evidence type="ECO:0000256" key="1">
    <source>
        <dbReference type="ARBA" id="ARBA00004141"/>
    </source>
</evidence>
<organism evidence="7 8">
    <name type="scientific">Marinilabilia salmonicolor</name>
    <dbReference type="NCBI Taxonomy" id="989"/>
    <lineage>
        <taxon>Bacteria</taxon>
        <taxon>Pseudomonadati</taxon>
        <taxon>Bacteroidota</taxon>
        <taxon>Bacteroidia</taxon>
        <taxon>Marinilabiliales</taxon>
        <taxon>Marinilabiliaceae</taxon>
        <taxon>Marinilabilia</taxon>
    </lineage>
</organism>
<accession>A0A2T0XBW3</accession>
<comment type="subcellular location">
    <subcellularLocation>
        <location evidence="1">Membrane</location>
        <topology evidence="1">Multi-pass membrane protein</topology>
    </subcellularLocation>
</comment>
<evidence type="ECO:0000259" key="6">
    <source>
        <dbReference type="Pfam" id="PF04932"/>
    </source>
</evidence>
<feature type="transmembrane region" description="Helical" evidence="5">
    <location>
        <begin position="85"/>
        <end position="106"/>
    </location>
</feature>
<keyword evidence="7" id="KW-0436">Ligase</keyword>
<feature type="domain" description="O-antigen ligase-related" evidence="6">
    <location>
        <begin position="223"/>
        <end position="344"/>
    </location>
</feature>
<name>A0A2T0XBW3_9BACT</name>
<feature type="transmembrane region" description="Helical" evidence="5">
    <location>
        <begin position="186"/>
        <end position="209"/>
    </location>
</feature>
<evidence type="ECO:0000256" key="4">
    <source>
        <dbReference type="ARBA" id="ARBA00023136"/>
    </source>
</evidence>